<feature type="compositionally biased region" description="Polar residues" evidence="1">
    <location>
        <begin position="1882"/>
        <end position="1896"/>
    </location>
</feature>
<dbReference type="Gene3D" id="2.60.120.200">
    <property type="match status" value="11"/>
</dbReference>
<name>A0AAV3YR62_9GAST</name>
<feature type="domain" description="MAM" evidence="2">
    <location>
        <begin position="1608"/>
        <end position="1771"/>
    </location>
</feature>
<feature type="region of interest" description="Disordered" evidence="1">
    <location>
        <begin position="122"/>
        <end position="155"/>
    </location>
</feature>
<dbReference type="InterPro" id="IPR000998">
    <property type="entry name" value="MAM_dom"/>
</dbReference>
<feature type="domain" description="MAM" evidence="2">
    <location>
        <begin position="320"/>
        <end position="484"/>
    </location>
</feature>
<dbReference type="CDD" id="cd06263">
    <property type="entry name" value="MAM"/>
    <property type="match status" value="10"/>
</dbReference>
<dbReference type="PROSITE" id="PS50060">
    <property type="entry name" value="MAM_2"/>
    <property type="match status" value="12"/>
</dbReference>
<dbReference type="GO" id="GO:0016020">
    <property type="term" value="C:membrane"/>
    <property type="evidence" value="ECO:0007669"/>
    <property type="project" value="InterPro"/>
</dbReference>
<dbReference type="InterPro" id="IPR051560">
    <property type="entry name" value="MAM_domain-containing"/>
</dbReference>
<dbReference type="SUPFAM" id="SSF49899">
    <property type="entry name" value="Concanavalin A-like lectins/glucanases"/>
    <property type="match status" value="11"/>
</dbReference>
<feature type="domain" description="MAM" evidence="2">
    <location>
        <begin position="516"/>
        <end position="679"/>
    </location>
</feature>
<dbReference type="SMART" id="SM00137">
    <property type="entry name" value="MAM"/>
    <property type="match status" value="10"/>
</dbReference>
<evidence type="ECO:0000313" key="3">
    <source>
        <dbReference type="EMBL" id="GFN85244.1"/>
    </source>
</evidence>
<feature type="compositionally biased region" description="Polar residues" evidence="1">
    <location>
        <begin position="137"/>
        <end position="146"/>
    </location>
</feature>
<feature type="region of interest" description="Disordered" evidence="1">
    <location>
        <begin position="490"/>
        <end position="512"/>
    </location>
</feature>
<protein>
    <submittedName>
        <fullName evidence="3">MAM and LDL-receptor class a domain-containing protein 1-like</fullName>
    </submittedName>
</protein>
<organism evidence="3 4">
    <name type="scientific">Plakobranchus ocellatus</name>
    <dbReference type="NCBI Taxonomy" id="259542"/>
    <lineage>
        <taxon>Eukaryota</taxon>
        <taxon>Metazoa</taxon>
        <taxon>Spiralia</taxon>
        <taxon>Lophotrochozoa</taxon>
        <taxon>Mollusca</taxon>
        <taxon>Gastropoda</taxon>
        <taxon>Heterobranchia</taxon>
        <taxon>Euthyneura</taxon>
        <taxon>Panpulmonata</taxon>
        <taxon>Sacoglossa</taxon>
        <taxon>Placobranchoidea</taxon>
        <taxon>Plakobranchidae</taxon>
        <taxon>Plakobranchus</taxon>
    </lineage>
</organism>
<feature type="region of interest" description="Disordered" evidence="1">
    <location>
        <begin position="1572"/>
        <end position="1603"/>
    </location>
</feature>
<feature type="domain" description="MAM" evidence="2">
    <location>
        <begin position="1234"/>
        <end position="1397"/>
    </location>
</feature>
<comment type="caution">
    <text evidence="3">The sequence shown here is derived from an EMBL/GenBank/DDBJ whole genome shotgun (WGS) entry which is preliminary data.</text>
</comment>
<feature type="region of interest" description="Disordered" evidence="1">
    <location>
        <begin position="535"/>
        <end position="557"/>
    </location>
</feature>
<keyword evidence="4" id="KW-1185">Reference proteome</keyword>
<feature type="domain" description="MAM" evidence="2">
    <location>
        <begin position="161"/>
        <end position="318"/>
    </location>
</feature>
<accession>A0AAV3YR62</accession>
<dbReference type="EMBL" id="BLXT01001388">
    <property type="protein sequence ID" value="GFN85244.1"/>
    <property type="molecule type" value="Genomic_DNA"/>
</dbReference>
<feature type="region of interest" description="Disordered" evidence="1">
    <location>
        <begin position="1882"/>
        <end position="1956"/>
    </location>
</feature>
<feature type="domain" description="MAM" evidence="2">
    <location>
        <begin position="870"/>
        <end position="1036"/>
    </location>
</feature>
<gene>
    <name evidence="3" type="ORF">PoB_001175000</name>
</gene>
<feature type="domain" description="MAM" evidence="2">
    <location>
        <begin position="1778"/>
        <end position="1909"/>
    </location>
</feature>
<feature type="compositionally biased region" description="Low complexity" evidence="1">
    <location>
        <begin position="490"/>
        <end position="504"/>
    </location>
</feature>
<evidence type="ECO:0000313" key="4">
    <source>
        <dbReference type="Proteomes" id="UP000735302"/>
    </source>
</evidence>
<dbReference type="PANTHER" id="PTHR23282">
    <property type="entry name" value="APICAL ENDOSOMAL GLYCOPROTEIN PRECURSOR"/>
    <property type="match status" value="1"/>
</dbReference>
<feature type="domain" description="MAM" evidence="2">
    <location>
        <begin position="1399"/>
        <end position="1565"/>
    </location>
</feature>
<evidence type="ECO:0000259" key="2">
    <source>
        <dbReference type="PROSITE" id="PS50060"/>
    </source>
</evidence>
<dbReference type="Pfam" id="PF00629">
    <property type="entry name" value="MAM"/>
    <property type="match status" value="11"/>
</dbReference>
<feature type="compositionally biased region" description="Low complexity" evidence="1">
    <location>
        <begin position="543"/>
        <end position="555"/>
    </location>
</feature>
<feature type="compositionally biased region" description="Low complexity" evidence="1">
    <location>
        <begin position="1584"/>
        <end position="1594"/>
    </location>
</feature>
<sequence length="1956" mass="211151">MSVVSATSVDSKGAKTSIWTRQGTQGNSWLRAQVDIPAGANFQIMFEAVKGTSNKGDIAIDDVTFLNGSPCSSSVTAPTPSVAPGQTAPPTSALTCDFEQFDLCGYHRTTGQNSKMWAWTAAKTGSSNKGPDRDHTYNTPQVTAPTPSVAPGQTAPPTSALTCDFEQFDLCGYHRTTGQNSKMWAWTAAKTGSTNKGPDRDHTYNTPQGHYMFIDAAAGAAYLETNDIPADLDRCLKFWFSFGGSDAGQLNVYTQTTGRGQALWTLGSWSGFGWNVAEVNLRAGSRPYKVSFEAVGSGQTSGGIALDDIAIRPGKCQGKASCDFENGTLCTWANDAFDNFDWVVTTGSTDTPYTGPSADTTLRNSSGHYLFTDASPPRVRGDVARLVSVIIPPTGRSACFRFQYHMRGTDMGSLSFYIRYAQTTVPLWTLSGFQGNSWLSGRFPLPRQTRVENSQIIVESVRGTGQAGDIALDDLALTYSFCTLAPYKARPTNGPTTTSTTPAPVGGPTPANPNTVSCDFEGGLCSWRQLQDDQRQWTRHQGRTSTSGTGPSSDHTTGRGYYIYLEASTGQAFRGGKARLESKTINPIQSNQCLTFWYHMQGSQMGALNVYLRLGSGRALGSPRWTRRGEQGNVWLKASVSINDNKPYSVVLEAEKNSFTSLGDIAVDDIALQNGFCADVTTTLAPGQTAAPLAFGATLRSCDFEDQAKVCGYTQGTGNSFNWKLTTQGTATAGTGPSSDHTFQTPQGHYVYIDASDARVGAQARFISPPYNDAKLGDLCLHFFYFMYGSGVGTFNLYAKGVTQTDVGQPIWRISGNKGQRWIQTEVTIRAGSFRSAYQIIFEGIRGRNARADIALDDISFTVGACATPGTCTFENGLCGWSAESGHSVTWATVKPTQTLSTPGSDHTLGSSQGVFLFLDSQATHSAGEATAMLSETFPPSPSSGRCMSFWFFMRGNQQSKLSVVVMTPDLHKEKTSWILTNLNQYNDWQQARVPIPPTSRDYYIKLVGQYGADVTNPVGGIGVDDITFTDSACALYPTEATPPPAAPPTPSTTLPTPTGSFDCDFEAGFCAWRSDQTMSFNWMLNTGAGQTTGTGPIGDHTKKDGSGTYTYVETTLGQASKPGDKARLIGPSTSAGTYCVQFWYQMFGRHVNKLNLYVQTGLVLPQATWRRQGSQGRDWQYAQVGISVRRDFNIVFEVDKGANFEGNIALDDIKLVQGICNGVSPAISSSVLKSCTFESGLCGFTHDNSDDFDWTVNTGATGSAATGPTTDHTLGTLAGHYVYAEASLPHKPGNKARLESTQIPADAAGPRCVNFWYSMYGRQMGTLNVYIRRGGKLSDAVWSRHANQGQGWKEATVSVPTGGTPFTVVFEATVGLGYYSDIALDDIYITNTDCSHPADCNFDSARNCTWTNEEKQDDFDWQVTSQTTGSANTGPVLDHTKNDPTGKYAFIDASSPRKPGDRAWYVSQDLSPTSSTTCITFWTTMYGATVGTLNVWVRQSSDGSLRPVWSLTGAQGKDWLKAQALVPPQTASFQVIFEGVRAALWTGDIAIDDISFSIDPACKVTPDTAKPTFGPITQPPQAGSPTPAPVGGTTAAGGAQGDTSTSVSCTFDKGLCGWSQSLNNDFPWLRHNLATSSTGTGPPRDHTGGGYYVYIEASNSTTGQKATLISPMVIIPAGSTKCFSMYYYMLGRHVDKLEVFSATSAPNGSPGQPTLLWTRSGTQGSQWSRVQLSISSPAALTLMITGTRGNGYQGDIAVDDVTLTDGACQGVGAVSQLDCNFEFPCAYQNDPTAPQTWDLRVGKTMATSNGPLLDHTTSTGNGHYVSVQATNPSRPNTKARYLSAPIASGVGEYCLVFWYQIYGADVGSLRLRLKDGNSDSIRWSRTGDQGQTWNKAQVPLRIPSDQARDEEEEKEEADNENKEEIEDKENEIEEKEIEVNNEKEDEKEKEEEEEK</sequence>
<dbReference type="Proteomes" id="UP000735302">
    <property type="component" value="Unassembled WGS sequence"/>
</dbReference>
<feature type="compositionally biased region" description="Acidic residues" evidence="1">
    <location>
        <begin position="1909"/>
        <end position="1937"/>
    </location>
</feature>
<feature type="domain" description="MAM" evidence="2">
    <location>
        <begin position="1"/>
        <end position="73"/>
    </location>
</feature>
<feature type="domain" description="MAM" evidence="2">
    <location>
        <begin position="1062"/>
        <end position="1223"/>
    </location>
</feature>
<dbReference type="PANTHER" id="PTHR23282:SF142">
    <property type="entry name" value="MAM DOMAIN-CONTAINING PROTEIN"/>
    <property type="match status" value="1"/>
</dbReference>
<dbReference type="InterPro" id="IPR013320">
    <property type="entry name" value="ConA-like_dom_sf"/>
</dbReference>
<feature type="compositionally biased region" description="Basic and acidic residues" evidence="1">
    <location>
        <begin position="1938"/>
        <end position="1947"/>
    </location>
</feature>
<proteinExistence type="predicted"/>
<feature type="domain" description="MAM" evidence="2">
    <location>
        <begin position="94"/>
        <end position="152"/>
    </location>
</feature>
<evidence type="ECO:0000256" key="1">
    <source>
        <dbReference type="SAM" id="MobiDB-lite"/>
    </source>
</evidence>
<feature type="domain" description="MAM" evidence="2">
    <location>
        <begin position="700"/>
        <end position="868"/>
    </location>
</feature>
<dbReference type="PRINTS" id="PR00020">
    <property type="entry name" value="MAMDOMAIN"/>
</dbReference>
<reference evidence="3 4" key="1">
    <citation type="journal article" date="2021" name="Elife">
        <title>Chloroplast acquisition without the gene transfer in kleptoplastic sea slugs, Plakobranchus ocellatus.</title>
        <authorList>
            <person name="Maeda T."/>
            <person name="Takahashi S."/>
            <person name="Yoshida T."/>
            <person name="Shimamura S."/>
            <person name="Takaki Y."/>
            <person name="Nagai Y."/>
            <person name="Toyoda A."/>
            <person name="Suzuki Y."/>
            <person name="Arimoto A."/>
            <person name="Ishii H."/>
            <person name="Satoh N."/>
            <person name="Nishiyama T."/>
            <person name="Hasebe M."/>
            <person name="Maruyama T."/>
            <person name="Minagawa J."/>
            <person name="Obokata J."/>
            <person name="Shigenobu S."/>
        </authorList>
    </citation>
    <scope>NUCLEOTIDE SEQUENCE [LARGE SCALE GENOMIC DNA]</scope>
</reference>